<dbReference type="InterPro" id="IPR013083">
    <property type="entry name" value="Znf_RING/FYVE/PHD"/>
</dbReference>
<dbReference type="PANTHER" id="PTHR22635">
    <property type="entry name" value="RING FINGER PROTEIN 207"/>
    <property type="match status" value="1"/>
</dbReference>
<dbReference type="AlphaFoldDB" id="A0A915MBB2"/>
<dbReference type="PROSITE" id="PS00518">
    <property type="entry name" value="ZF_RING_1"/>
    <property type="match status" value="1"/>
</dbReference>
<dbReference type="Gene3D" id="3.30.40.10">
    <property type="entry name" value="Zinc/RING finger domain, C3HC4 (zinc finger)"/>
    <property type="match status" value="1"/>
</dbReference>
<dbReference type="PROSITE" id="PS50089">
    <property type="entry name" value="ZF_RING_2"/>
    <property type="match status" value="1"/>
</dbReference>
<dbReference type="InterPro" id="IPR001841">
    <property type="entry name" value="Znf_RING"/>
</dbReference>
<dbReference type="InterPro" id="IPR039320">
    <property type="entry name" value="RNF207"/>
</dbReference>
<dbReference type="PANTHER" id="PTHR22635:SF0">
    <property type="entry name" value="RING FINGER PROTEIN 207"/>
    <property type="match status" value="1"/>
</dbReference>
<evidence type="ECO:0000313" key="8">
    <source>
        <dbReference type="Proteomes" id="UP000887561"/>
    </source>
</evidence>
<keyword evidence="4" id="KW-0862">Zinc</keyword>
<keyword evidence="2" id="KW-0479">Metal-binding</keyword>
<dbReference type="WBParaSite" id="scaffold354_cov242.g897">
    <property type="protein sequence ID" value="scaffold354_cov242.g897"/>
    <property type="gene ID" value="scaffold354_cov242.g897"/>
</dbReference>
<dbReference type="SMART" id="SM00184">
    <property type="entry name" value="RING"/>
    <property type="match status" value="1"/>
</dbReference>
<evidence type="ECO:0000259" key="7">
    <source>
        <dbReference type="PROSITE" id="PS50119"/>
    </source>
</evidence>
<feature type="domain" description="B box-type" evidence="7">
    <location>
        <begin position="70"/>
        <end position="117"/>
    </location>
</feature>
<protein>
    <recommendedName>
        <fullName evidence="1">RING finger protein 207</fullName>
    </recommendedName>
</protein>
<reference evidence="9" key="1">
    <citation type="submission" date="2022-11" db="UniProtKB">
        <authorList>
            <consortium name="WormBaseParasite"/>
        </authorList>
    </citation>
    <scope>IDENTIFICATION</scope>
</reference>
<name>A0A915MBB2_MELJA</name>
<evidence type="ECO:0000256" key="4">
    <source>
        <dbReference type="ARBA" id="ARBA00022833"/>
    </source>
</evidence>
<dbReference type="GO" id="GO:0008270">
    <property type="term" value="F:zinc ion binding"/>
    <property type="evidence" value="ECO:0007669"/>
    <property type="project" value="UniProtKB-KW"/>
</dbReference>
<accession>A0A915MBB2</accession>
<evidence type="ECO:0000313" key="9">
    <source>
        <dbReference type="WBParaSite" id="scaffold354_cov242.g897"/>
    </source>
</evidence>
<keyword evidence="3 5" id="KW-0863">Zinc-finger</keyword>
<keyword evidence="8" id="KW-1185">Reference proteome</keyword>
<evidence type="ECO:0000259" key="6">
    <source>
        <dbReference type="PROSITE" id="PS50089"/>
    </source>
</evidence>
<dbReference type="GO" id="GO:0044325">
    <property type="term" value="F:transmembrane transporter binding"/>
    <property type="evidence" value="ECO:0007669"/>
    <property type="project" value="TreeGrafter"/>
</dbReference>
<dbReference type="SMART" id="SM00336">
    <property type="entry name" value="BBOX"/>
    <property type="match status" value="2"/>
</dbReference>
<dbReference type="PROSITE" id="PS50119">
    <property type="entry name" value="ZF_BBOX"/>
    <property type="match status" value="1"/>
</dbReference>
<evidence type="ECO:0000256" key="2">
    <source>
        <dbReference type="ARBA" id="ARBA00022723"/>
    </source>
</evidence>
<dbReference type="InterPro" id="IPR017907">
    <property type="entry name" value="Znf_RING_CS"/>
</dbReference>
<organism evidence="8 9">
    <name type="scientific">Meloidogyne javanica</name>
    <name type="common">Root-knot nematode worm</name>
    <dbReference type="NCBI Taxonomy" id="6303"/>
    <lineage>
        <taxon>Eukaryota</taxon>
        <taxon>Metazoa</taxon>
        <taxon>Ecdysozoa</taxon>
        <taxon>Nematoda</taxon>
        <taxon>Chromadorea</taxon>
        <taxon>Rhabditida</taxon>
        <taxon>Tylenchina</taxon>
        <taxon>Tylenchomorpha</taxon>
        <taxon>Tylenchoidea</taxon>
        <taxon>Meloidogynidae</taxon>
        <taxon>Meloidogyninae</taxon>
        <taxon>Meloidogyne</taxon>
        <taxon>Meloidogyne incognita group</taxon>
    </lineage>
</organism>
<dbReference type="GO" id="GO:0030544">
    <property type="term" value="F:Hsp70 protein binding"/>
    <property type="evidence" value="ECO:0007669"/>
    <property type="project" value="InterPro"/>
</dbReference>
<feature type="domain" description="RING-type" evidence="6">
    <location>
        <begin position="14"/>
        <end position="46"/>
    </location>
</feature>
<dbReference type="CDD" id="cd19814">
    <property type="entry name" value="Bbox1_RNF207-like"/>
    <property type="match status" value="1"/>
</dbReference>
<dbReference type="Proteomes" id="UP000887561">
    <property type="component" value="Unplaced"/>
</dbReference>
<dbReference type="SUPFAM" id="SSF57850">
    <property type="entry name" value="RING/U-box"/>
    <property type="match status" value="1"/>
</dbReference>
<dbReference type="Gene3D" id="3.30.160.60">
    <property type="entry name" value="Classic Zinc Finger"/>
    <property type="match status" value="1"/>
</dbReference>
<sequence length="413" mass="47765">MDVPNKAYNNPLNCLRCNSAMQDPVRLPCQHHFCRQCVNSSECTTCSRPFNLAELATDKVLNYIVESSREATETCANCDKISQPMYFCETCQQPLCAECREITHRAKIFLLHNIVQMEERGRIRNRPFCSVHNEPFILYCLESKSLMCIECFNSSSLERRGHFLNIDVAHKICCDKLEKSAVNLRAFQSELREQCDLRRRLVDELEKNFDFMAKDQTFYGLFLGAIFAQEFNLSICQPLGFIPPPNTTENVLMSNKLIVGNSGKTAKNDRHGSINQPTSTEINAPTSFDFLFGSDSFISSKLPFNRESNTFNPMNSESDSFMEQRFMDQFQYITIPLQKFTKEISFISTSLMDLHKDIVRVLRRCVVNGEELINRLACCENAWDQLEAHKKKVQMIIQQSLNQIWRRDIERVQ</sequence>
<proteinExistence type="predicted"/>
<dbReference type="GO" id="GO:0048471">
    <property type="term" value="C:perinuclear region of cytoplasm"/>
    <property type="evidence" value="ECO:0007669"/>
    <property type="project" value="TreeGrafter"/>
</dbReference>
<evidence type="ECO:0000256" key="1">
    <source>
        <dbReference type="ARBA" id="ARBA00021526"/>
    </source>
</evidence>
<dbReference type="SUPFAM" id="SSF57845">
    <property type="entry name" value="B-box zinc-binding domain"/>
    <property type="match status" value="1"/>
</dbReference>
<evidence type="ECO:0000256" key="3">
    <source>
        <dbReference type="ARBA" id="ARBA00022771"/>
    </source>
</evidence>
<dbReference type="InterPro" id="IPR000315">
    <property type="entry name" value="Znf_B-box"/>
</dbReference>
<dbReference type="Pfam" id="PF00643">
    <property type="entry name" value="zf-B_box"/>
    <property type="match status" value="1"/>
</dbReference>
<evidence type="ECO:0000256" key="5">
    <source>
        <dbReference type="PROSITE-ProRule" id="PRU00024"/>
    </source>
</evidence>